<protein>
    <recommendedName>
        <fullName evidence="5">Glycosyl transferase family 1 domain-containing protein</fullName>
    </recommendedName>
</protein>
<dbReference type="InterPro" id="IPR001296">
    <property type="entry name" value="Glyco_trans_1"/>
</dbReference>
<gene>
    <name evidence="3" type="ORF">A3F84_25405</name>
</gene>
<sequence>MQVTMVNAEWLPVPPVLGGAVEQTLYETATAIRDPRLSVISPWSKALNGEGGGPSDIFHHVHISEQALRVREALEEEMPSVLNHRGAARCFYYLNGVTDLLEDLDPDVIQVHNRPVFVPYLLRQFPEKRMVLYMHNEPDYADPRLNEAAEGLHHLVFVSRFLADRFVSRFPGCASRVSVIYNGVDVDMWRPGLKQAPETEEIRERHGLKPGRTALFVGRTVVEKGIHHLLEAMDLVRRRLPEAKLMVVGSPFYEAMKTDPFLEKLQRRAAQMGDAVVFTGYVDRDRTPYYYAAADVTAVPSTWGEPFGKVVIESMSSGTPVVGSRRGAIPEIVDHGVDGLLVDDPRNAGALAQSIVELLKDSERRQEMG</sequence>
<dbReference type="PANTHER" id="PTHR45947:SF3">
    <property type="entry name" value="SULFOQUINOVOSYL TRANSFERASE SQD2"/>
    <property type="match status" value="1"/>
</dbReference>
<dbReference type="AlphaFoldDB" id="A0A1F6CTN4"/>
<feature type="domain" description="Glycosyltransferase subfamily 4-like N-terminal" evidence="2">
    <location>
        <begin position="69"/>
        <end position="187"/>
    </location>
</feature>
<evidence type="ECO:0000259" key="1">
    <source>
        <dbReference type="Pfam" id="PF00534"/>
    </source>
</evidence>
<dbReference type="Pfam" id="PF00534">
    <property type="entry name" value="Glycos_transf_1"/>
    <property type="match status" value="1"/>
</dbReference>
<proteinExistence type="predicted"/>
<dbReference type="Pfam" id="PF13439">
    <property type="entry name" value="Glyco_transf_4"/>
    <property type="match status" value="1"/>
</dbReference>
<reference evidence="3 4" key="1">
    <citation type="journal article" date="2016" name="Nat. Commun.">
        <title>Thousands of microbial genomes shed light on interconnected biogeochemical processes in an aquifer system.</title>
        <authorList>
            <person name="Anantharaman K."/>
            <person name="Brown C.T."/>
            <person name="Hug L.A."/>
            <person name="Sharon I."/>
            <person name="Castelle C.J."/>
            <person name="Probst A.J."/>
            <person name="Thomas B.C."/>
            <person name="Singh A."/>
            <person name="Wilkins M.J."/>
            <person name="Karaoz U."/>
            <person name="Brodie E.L."/>
            <person name="Williams K.H."/>
            <person name="Hubbard S.S."/>
            <person name="Banfield J.F."/>
        </authorList>
    </citation>
    <scope>NUCLEOTIDE SEQUENCE [LARGE SCALE GENOMIC DNA]</scope>
    <source>
        <strain evidence="4">RIFCSPLOWO2_12_FULL_64_10</strain>
    </source>
</reference>
<evidence type="ECO:0000259" key="2">
    <source>
        <dbReference type="Pfam" id="PF13439"/>
    </source>
</evidence>
<evidence type="ECO:0008006" key="5">
    <source>
        <dbReference type="Google" id="ProtNLM"/>
    </source>
</evidence>
<dbReference type="CDD" id="cd03801">
    <property type="entry name" value="GT4_PimA-like"/>
    <property type="match status" value="1"/>
</dbReference>
<dbReference type="InterPro" id="IPR028098">
    <property type="entry name" value="Glyco_trans_4-like_N"/>
</dbReference>
<comment type="caution">
    <text evidence="3">The sequence shown here is derived from an EMBL/GenBank/DDBJ whole genome shotgun (WGS) entry which is preliminary data.</text>
</comment>
<name>A0A1F6CTN4_HANXR</name>
<feature type="domain" description="Glycosyl transferase family 1" evidence="1">
    <location>
        <begin position="199"/>
        <end position="369"/>
    </location>
</feature>
<dbReference type="GO" id="GO:0016757">
    <property type="term" value="F:glycosyltransferase activity"/>
    <property type="evidence" value="ECO:0007669"/>
    <property type="project" value="InterPro"/>
</dbReference>
<dbReference type="PANTHER" id="PTHR45947">
    <property type="entry name" value="SULFOQUINOVOSYL TRANSFERASE SQD2"/>
    <property type="match status" value="1"/>
</dbReference>
<accession>A0A1F6CTN4</accession>
<dbReference type="SUPFAM" id="SSF53756">
    <property type="entry name" value="UDP-Glycosyltransferase/glycogen phosphorylase"/>
    <property type="match status" value="1"/>
</dbReference>
<feature type="non-terminal residue" evidence="3">
    <location>
        <position position="369"/>
    </location>
</feature>
<organism evidence="3 4">
    <name type="scientific">Handelsmanbacteria sp. (strain RIFCSPLOWO2_12_FULL_64_10)</name>
    <dbReference type="NCBI Taxonomy" id="1817868"/>
    <lineage>
        <taxon>Bacteria</taxon>
        <taxon>Candidatus Handelsmaniibacteriota</taxon>
    </lineage>
</organism>
<dbReference type="EMBL" id="MFKF01000140">
    <property type="protein sequence ID" value="OGG52528.1"/>
    <property type="molecule type" value="Genomic_DNA"/>
</dbReference>
<dbReference type="Gene3D" id="3.40.50.2000">
    <property type="entry name" value="Glycogen Phosphorylase B"/>
    <property type="match status" value="2"/>
</dbReference>
<evidence type="ECO:0000313" key="4">
    <source>
        <dbReference type="Proteomes" id="UP000178606"/>
    </source>
</evidence>
<evidence type="ECO:0000313" key="3">
    <source>
        <dbReference type="EMBL" id="OGG52528.1"/>
    </source>
</evidence>
<dbReference type="InterPro" id="IPR050194">
    <property type="entry name" value="Glycosyltransferase_grp1"/>
</dbReference>
<dbReference type="Proteomes" id="UP000178606">
    <property type="component" value="Unassembled WGS sequence"/>
</dbReference>